<organism evidence="4 5">
    <name type="scientific">Manihot esculenta</name>
    <name type="common">Cassava</name>
    <name type="synonym">Jatropha manihot</name>
    <dbReference type="NCBI Taxonomy" id="3983"/>
    <lineage>
        <taxon>Eukaryota</taxon>
        <taxon>Viridiplantae</taxon>
        <taxon>Streptophyta</taxon>
        <taxon>Embryophyta</taxon>
        <taxon>Tracheophyta</taxon>
        <taxon>Spermatophyta</taxon>
        <taxon>Magnoliopsida</taxon>
        <taxon>eudicotyledons</taxon>
        <taxon>Gunneridae</taxon>
        <taxon>Pentapetalae</taxon>
        <taxon>rosids</taxon>
        <taxon>fabids</taxon>
        <taxon>Malpighiales</taxon>
        <taxon>Euphorbiaceae</taxon>
        <taxon>Crotonoideae</taxon>
        <taxon>Manihoteae</taxon>
        <taxon>Manihot</taxon>
    </lineage>
</organism>
<dbReference type="Pfam" id="PF03478">
    <property type="entry name" value="Beta-prop_KIB1-4"/>
    <property type="match status" value="1"/>
</dbReference>
<dbReference type="InterPro" id="IPR036047">
    <property type="entry name" value="F-box-like_dom_sf"/>
</dbReference>
<evidence type="ECO:0000313" key="5">
    <source>
        <dbReference type="Proteomes" id="UP000091857"/>
    </source>
</evidence>
<dbReference type="InterPro" id="IPR001810">
    <property type="entry name" value="F-box_dom"/>
</dbReference>
<keyword evidence="5" id="KW-1185">Reference proteome</keyword>
<gene>
    <name evidence="4" type="ORF">MANES_01G213200v8</name>
</gene>
<protein>
    <submittedName>
        <fullName evidence="4">Uncharacterized protein</fullName>
    </submittedName>
</protein>
<proteinExistence type="predicted"/>
<dbReference type="Gene3D" id="1.20.1280.50">
    <property type="match status" value="1"/>
</dbReference>
<dbReference type="AlphaFoldDB" id="A0A2C9WMV9"/>
<dbReference type="InterPro" id="IPR005174">
    <property type="entry name" value="KIB1-4_b-propeller"/>
</dbReference>
<reference evidence="5" key="1">
    <citation type="journal article" date="2016" name="Nat. Biotechnol.">
        <title>Sequencing wild and cultivated cassava and related species reveals extensive interspecific hybridization and genetic diversity.</title>
        <authorList>
            <person name="Bredeson J.V."/>
            <person name="Lyons J.B."/>
            <person name="Prochnik S.E."/>
            <person name="Wu G.A."/>
            <person name="Ha C.M."/>
            <person name="Edsinger-Gonzales E."/>
            <person name="Grimwood J."/>
            <person name="Schmutz J."/>
            <person name="Rabbi I.Y."/>
            <person name="Egesi C."/>
            <person name="Nauluvula P."/>
            <person name="Lebot V."/>
            <person name="Ndunguru J."/>
            <person name="Mkamilo G."/>
            <person name="Bart R.S."/>
            <person name="Setter T.L."/>
            <person name="Gleadow R.M."/>
            <person name="Kulakow P."/>
            <person name="Ferguson M.E."/>
            <person name="Rounsley S."/>
            <person name="Rokhsar D.S."/>
        </authorList>
    </citation>
    <scope>NUCLEOTIDE SEQUENCE [LARGE SCALE GENOMIC DNA]</scope>
    <source>
        <strain evidence="5">cv. AM560-2</strain>
    </source>
</reference>
<feature type="domain" description="KIB1-4 beta-propeller" evidence="3">
    <location>
        <begin position="94"/>
        <end position="231"/>
    </location>
</feature>
<dbReference type="SUPFAM" id="SSF81383">
    <property type="entry name" value="F-box domain"/>
    <property type="match status" value="1"/>
</dbReference>
<sequence>MNSSPDDYCAPPPKLPRTNNGDKPARDWSELPHELIAIVADGLGIIDLLSFRGVCKDWNIASRTASAEIESSPSREPWFLLYGESSQCLLLSESGKKYTINIPKLNNGGATCIGSNNGWLLILQQNSIFFFCPFSDAKIDLPKLPSSEFSDYAASFSSPPTSKDCIVSVLCQNNTSDMELYLLRRGGNNWTTHKHRCPHERPPKKIKCAVYCEDEFHFLDDADKLVTFSVKDFQWKIFRIISQDKPGVESIPYYMRKNSFKTKCMKQQLGLGDDVSISICGTAVLAIAHPKTERIIFGELINPPQPQESEARSLKGVWIQPRFFYVPADQSWYASS</sequence>
<evidence type="ECO:0000259" key="2">
    <source>
        <dbReference type="Pfam" id="PF00646"/>
    </source>
</evidence>
<evidence type="ECO:0000313" key="4">
    <source>
        <dbReference type="EMBL" id="OAY61746.1"/>
    </source>
</evidence>
<feature type="region of interest" description="Disordered" evidence="1">
    <location>
        <begin position="1"/>
        <end position="26"/>
    </location>
</feature>
<comment type="caution">
    <text evidence="4">The sequence shown here is derived from an EMBL/GenBank/DDBJ whole genome shotgun (WGS) entry which is preliminary data.</text>
</comment>
<name>A0A2C9WMV9_MANES</name>
<dbReference type="OMA" id="GIWIQPR"/>
<dbReference type="PANTHER" id="PTHR33127">
    <property type="entry name" value="TRANSMEMBRANE PROTEIN"/>
    <property type="match status" value="1"/>
</dbReference>
<feature type="domain" description="F-box" evidence="2">
    <location>
        <begin position="28"/>
        <end position="63"/>
    </location>
</feature>
<dbReference type="EMBL" id="CM004387">
    <property type="protein sequence ID" value="OAY61746.1"/>
    <property type="molecule type" value="Genomic_DNA"/>
</dbReference>
<evidence type="ECO:0000256" key="1">
    <source>
        <dbReference type="SAM" id="MobiDB-lite"/>
    </source>
</evidence>
<dbReference type="Gramene" id="Manes.01G213200.1.v8.1">
    <property type="protein sequence ID" value="Manes.01G213200.1.v8.1.CDS"/>
    <property type="gene ID" value="Manes.01G213200.v8.1"/>
</dbReference>
<evidence type="ECO:0000259" key="3">
    <source>
        <dbReference type="Pfam" id="PF03478"/>
    </source>
</evidence>
<dbReference type="STRING" id="3983.A0A2C9WMV9"/>
<dbReference type="PANTHER" id="PTHR33127:SF20">
    <property type="entry name" value="F-BOX DOMAIN-CONTAINING PROTEIN"/>
    <property type="match status" value="1"/>
</dbReference>
<accession>A0A2C9WMV9</accession>
<dbReference type="OrthoDB" id="784120at2759"/>
<dbReference type="Proteomes" id="UP000091857">
    <property type="component" value="Chromosome 1"/>
</dbReference>
<dbReference type="Pfam" id="PF00646">
    <property type="entry name" value="F-box"/>
    <property type="match status" value="1"/>
</dbReference>